<feature type="domain" description="EF-hand" evidence="2">
    <location>
        <begin position="59"/>
        <end position="81"/>
    </location>
</feature>
<comment type="caution">
    <text evidence="3">The sequence shown here is derived from an EMBL/GenBank/DDBJ whole genome shotgun (WGS) entry which is preliminary data.</text>
</comment>
<name>A0ABV6CPF0_9RHOB</name>
<protein>
    <recommendedName>
        <fullName evidence="2">EF-hand domain-containing protein</fullName>
    </recommendedName>
</protein>
<feature type="region of interest" description="Disordered" evidence="1">
    <location>
        <begin position="1"/>
        <end position="27"/>
    </location>
</feature>
<dbReference type="InterPro" id="IPR018247">
    <property type="entry name" value="EF_Hand_1_Ca_BS"/>
</dbReference>
<feature type="domain" description="EF-hand" evidence="2">
    <location>
        <begin position="139"/>
        <end position="161"/>
    </location>
</feature>
<evidence type="ECO:0000256" key="1">
    <source>
        <dbReference type="SAM" id="MobiDB-lite"/>
    </source>
</evidence>
<proteinExistence type="predicted"/>
<dbReference type="SUPFAM" id="SSF47473">
    <property type="entry name" value="EF-hand"/>
    <property type="match status" value="1"/>
</dbReference>
<evidence type="ECO:0000313" key="4">
    <source>
        <dbReference type="Proteomes" id="UP001589795"/>
    </source>
</evidence>
<dbReference type="InterPro" id="IPR011992">
    <property type="entry name" value="EF-hand-dom_pair"/>
</dbReference>
<sequence length="275" mass="29855">MILTGDLLPAAQREQSDHQSVAKKDDMEAKPMTRKIIAIAAALAALHTPAAAQDVANWDQDQNGEITRAEFMKGFEEAGLFDSWNRNGDESISELELAEGLYGFWDRNEDGELSVAEWEDGVDLWIGETDVDLATSTWDTDGNGVISQFEFASAFQQTGLVSEFTNDEDGVFEEEELAETLFAAADNDDDDLISVDEDGFFSAAAEMLDDPLEADDSLIEAGEAFSQLPIPCGSGSDCQQTAANFCSTLGYGKPIDTLAVGGQLYVVRCNDELFN</sequence>
<evidence type="ECO:0000313" key="3">
    <source>
        <dbReference type="EMBL" id="MFC0202577.1"/>
    </source>
</evidence>
<dbReference type="RefSeq" id="WP_265508703.1">
    <property type="nucleotide sequence ID" value="NZ_JAOTBE010000102.1"/>
</dbReference>
<dbReference type="InterPro" id="IPR002048">
    <property type="entry name" value="EF_hand_dom"/>
</dbReference>
<keyword evidence="4" id="KW-1185">Reference proteome</keyword>
<dbReference type="Gene3D" id="1.10.238.10">
    <property type="entry name" value="EF-hand"/>
    <property type="match status" value="2"/>
</dbReference>
<accession>A0ABV6CPF0</accession>
<dbReference type="EMBL" id="JBHLWQ010000197">
    <property type="protein sequence ID" value="MFC0202577.1"/>
    <property type="molecule type" value="Genomic_DNA"/>
</dbReference>
<dbReference type="PROSITE" id="PS00018">
    <property type="entry name" value="EF_HAND_1"/>
    <property type="match status" value="3"/>
</dbReference>
<organism evidence="3 4">
    <name type="scientific">Paracoccus rhizosphaerae</name>
    <dbReference type="NCBI Taxonomy" id="1133347"/>
    <lineage>
        <taxon>Bacteria</taxon>
        <taxon>Pseudomonadati</taxon>
        <taxon>Pseudomonadota</taxon>
        <taxon>Alphaproteobacteria</taxon>
        <taxon>Rhodobacterales</taxon>
        <taxon>Paracoccaceae</taxon>
        <taxon>Paracoccus</taxon>
    </lineage>
</organism>
<feature type="compositionally biased region" description="Basic and acidic residues" evidence="1">
    <location>
        <begin position="14"/>
        <end position="27"/>
    </location>
</feature>
<dbReference type="Proteomes" id="UP001589795">
    <property type="component" value="Unassembled WGS sequence"/>
</dbReference>
<gene>
    <name evidence="3" type="ORF">ACFFIZ_20260</name>
</gene>
<evidence type="ECO:0000259" key="2">
    <source>
        <dbReference type="PROSITE" id="PS50222"/>
    </source>
</evidence>
<dbReference type="PROSITE" id="PS50222">
    <property type="entry name" value="EF_HAND_2"/>
    <property type="match status" value="2"/>
</dbReference>
<reference evidence="3 4" key="1">
    <citation type="submission" date="2024-09" db="EMBL/GenBank/DDBJ databases">
        <authorList>
            <person name="Sun Q."/>
            <person name="Mori K."/>
        </authorList>
    </citation>
    <scope>NUCLEOTIDE SEQUENCE [LARGE SCALE GENOMIC DNA]</scope>
    <source>
        <strain evidence="3 4">CCM 7904</strain>
    </source>
</reference>